<organism evidence="2 3">
    <name type="scientific">Podarcis lilfordi</name>
    <name type="common">Lilford's wall lizard</name>
    <dbReference type="NCBI Taxonomy" id="74358"/>
    <lineage>
        <taxon>Eukaryota</taxon>
        <taxon>Metazoa</taxon>
        <taxon>Chordata</taxon>
        <taxon>Craniata</taxon>
        <taxon>Vertebrata</taxon>
        <taxon>Euteleostomi</taxon>
        <taxon>Lepidosauria</taxon>
        <taxon>Squamata</taxon>
        <taxon>Bifurcata</taxon>
        <taxon>Unidentata</taxon>
        <taxon>Episquamata</taxon>
        <taxon>Laterata</taxon>
        <taxon>Lacertibaenia</taxon>
        <taxon>Lacertidae</taxon>
        <taxon>Podarcis</taxon>
    </lineage>
</organism>
<dbReference type="Pfam" id="PF10142">
    <property type="entry name" value="PhoPQ_related"/>
    <property type="match status" value="2"/>
</dbReference>
<dbReference type="SUPFAM" id="SSF53474">
    <property type="entry name" value="alpha/beta-Hydrolases"/>
    <property type="match status" value="1"/>
</dbReference>
<keyword evidence="1" id="KW-0732">Signal</keyword>
<reference evidence="2" key="1">
    <citation type="submission" date="2022-12" db="EMBL/GenBank/DDBJ databases">
        <authorList>
            <person name="Alioto T."/>
            <person name="Alioto T."/>
            <person name="Gomez Garrido J."/>
        </authorList>
    </citation>
    <scope>NUCLEOTIDE SEQUENCE</scope>
</reference>
<dbReference type="InterPro" id="IPR029058">
    <property type="entry name" value="AB_hydrolase_fold"/>
</dbReference>
<protein>
    <submittedName>
        <fullName evidence="2">Uncharacterized protein</fullName>
    </submittedName>
</protein>
<dbReference type="InterPro" id="IPR009199">
    <property type="entry name" value="PhoPQ-act_pathogen-rel_PqaA"/>
</dbReference>
<keyword evidence="3" id="KW-1185">Reference proteome</keyword>
<name>A0AA35JVG3_9SAUR</name>
<proteinExistence type="predicted"/>
<evidence type="ECO:0000313" key="2">
    <source>
        <dbReference type="EMBL" id="CAI5765839.1"/>
    </source>
</evidence>
<dbReference type="Gene3D" id="3.40.50.1820">
    <property type="entry name" value="alpha/beta hydrolase"/>
    <property type="match status" value="1"/>
</dbReference>
<feature type="signal peptide" evidence="1">
    <location>
        <begin position="1"/>
        <end position="16"/>
    </location>
</feature>
<evidence type="ECO:0000313" key="3">
    <source>
        <dbReference type="Proteomes" id="UP001178461"/>
    </source>
</evidence>
<dbReference type="EMBL" id="OX395127">
    <property type="protein sequence ID" value="CAI5765839.1"/>
    <property type="molecule type" value="Genomic_DNA"/>
</dbReference>
<evidence type="ECO:0000256" key="1">
    <source>
        <dbReference type="SAM" id="SignalP"/>
    </source>
</evidence>
<gene>
    <name evidence="2" type="ORF">PODLI_1B006180</name>
</gene>
<dbReference type="Proteomes" id="UP001178461">
    <property type="component" value="Chromosome 2"/>
</dbReference>
<accession>A0AA35JVG3</accession>
<dbReference type="PANTHER" id="PTHR31497">
    <property type="entry name" value="AUTOCRINE PROLIFERATION REPRESSOR PROTEIN A"/>
    <property type="match status" value="1"/>
</dbReference>
<feature type="chain" id="PRO_5041335348" evidence="1">
    <location>
        <begin position="17"/>
        <end position="681"/>
    </location>
</feature>
<sequence length="681" mass="78022">MYAALLLLAACLPSRWMVEQKALDVYVKQYDPHYRYTLMKKEDKWGATVYTLNMTSLKWLNESELTNPIWWHELIIAVSKEQKLKDSCLLMIGKGRNNASNTSTDLSVDELVNLAKSTGSCAALLGQIPNQPITYKTIPLQMCKNSFENAAVYCTWWKFMNDKSEQPHGLIQFPMVKAAVRGMDTIIDFLLKESGGTVKITKFTLTGISKRGWATWLTAAVDKRVVSFIPIVYDLLNFVKNRHHQYRAYCGWGRSLKVFYQLNLTRQLDSPRFKELTSYVDPFQYNERYQNKPKCLICGTGDGINPPDDSHYFFDQLAGEKYIRFLPNTTHFVASRPGDKASILETCRTVYLSTMQNLNMPQISWKRVETNSKGIIHLRTDQEPSATKCFFANTLNSKRRDFRRFRGHRVSWFPCKVEKVKTGVYKAEMTKPDIGWRAFFIEVTFLESEKKKYVFTSEVHIIPDTFPCADCKAGLPSGWAQTALDDYVKQYDPHYNYTVTKKEDRPVVTVYTVNMTSLKWQNDSEVDRSIWWHTMTIAVSKNQRIKDSCLLMIGNGRNDIALDIPDLTPDDAINAATSTGSCAALVQQIPNQPITYRKYPIERCKNSLENDELFCSWWKFMNDETAGPDVLILFPMVKAAVRAMDTVTDLLLKESGGMMNITKFSLIGASKVCMKCRSVLL</sequence>
<dbReference type="AlphaFoldDB" id="A0AA35JVG3"/>
<dbReference type="PANTHER" id="PTHR31497:SF0">
    <property type="entry name" value="AUTOCRINE PROLIFERATION REPRESSOR PROTEIN A"/>
    <property type="match status" value="1"/>
</dbReference>